<dbReference type="AlphaFoldDB" id="A0AAD4RWX6"/>
<dbReference type="EMBL" id="JAJJMB010017545">
    <property type="protein sequence ID" value="KAI3837705.1"/>
    <property type="molecule type" value="Genomic_DNA"/>
</dbReference>
<protein>
    <submittedName>
        <fullName evidence="1">Uncharacterized protein</fullName>
    </submittedName>
</protein>
<dbReference type="Proteomes" id="UP001202328">
    <property type="component" value="Unassembled WGS sequence"/>
</dbReference>
<proteinExistence type="predicted"/>
<accession>A0AAD4RWX6</accession>
<evidence type="ECO:0000313" key="2">
    <source>
        <dbReference type="Proteomes" id="UP001202328"/>
    </source>
</evidence>
<evidence type="ECO:0000313" key="1">
    <source>
        <dbReference type="EMBL" id="KAI3837705.1"/>
    </source>
</evidence>
<name>A0AAD4RWX6_9MAGN</name>
<reference evidence="1" key="1">
    <citation type="submission" date="2022-04" db="EMBL/GenBank/DDBJ databases">
        <title>A functionally conserved STORR gene fusion in Papaver species that diverged 16.8 million years ago.</title>
        <authorList>
            <person name="Catania T."/>
        </authorList>
    </citation>
    <scope>NUCLEOTIDE SEQUENCE</scope>
    <source>
        <strain evidence="1">S-188037</strain>
    </source>
</reference>
<gene>
    <name evidence="1" type="ORF">MKW98_027064</name>
</gene>
<sequence length="130" mass="14348">MRSCCIVPCCFSEQEQAHVCYRRHRWCTLPEEIPCAETGAGYVVDSTGVVTDKDKAVADIKLSLAPKGRIASKKVENAVPIPRPAATEPSSDDDDLEKRLASLRVVSSLILLNLLFHHPPISLFISLRCM</sequence>
<keyword evidence="2" id="KW-1185">Reference proteome</keyword>
<comment type="caution">
    <text evidence="1">The sequence shown here is derived from an EMBL/GenBank/DDBJ whole genome shotgun (WGS) entry which is preliminary data.</text>
</comment>
<organism evidence="1 2">
    <name type="scientific">Papaver atlanticum</name>
    <dbReference type="NCBI Taxonomy" id="357466"/>
    <lineage>
        <taxon>Eukaryota</taxon>
        <taxon>Viridiplantae</taxon>
        <taxon>Streptophyta</taxon>
        <taxon>Embryophyta</taxon>
        <taxon>Tracheophyta</taxon>
        <taxon>Spermatophyta</taxon>
        <taxon>Magnoliopsida</taxon>
        <taxon>Ranunculales</taxon>
        <taxon>Papaveraceae</taxon>
        <taxon>Papaveroideae</taxon>
        <taxon>Papaver</taxon>
    </lineage>
</organism>